<sequence>MGSCPYDYTVAEEARCFCQTYSFILCCFATKIVINVENISHDMQFSFEVPFVNAKQGKIQASQFRHKERMPPASWTNHDFWHQQGLVKTVELLCLLPNGIIVPLRCERESTLSAIKRELWDVASRFPVYNQLLDLNFYNFQCVQEGGEREELLEERKRISDIRPFCNTLTVVRKAGDAEEKVLNSRIGILIGKSLHEFDNMKSQEIVDFRQKTRNICMTIQKERLKWDWENRAVYLFPPQLESSADMHNHVREAFKDDKFLVSVVFSDGPVSK</sequence>
<dbReference type="Proteomes" id="UP000230750">
    <property type="component" value="Unassembled WGS sequence"/>
</dbReference>
<dbReference type="STRING" id="307972.A0A2G8JWQ9"/>
<reference evidence="3 4" key="1">
    <citation type="journal article" date="2017" name="PLoS Biol.">
        <title>The sea cucumber genome provides insights into morphological evolution and visceral regeneration.</title>
        <authorList>
            <person name="Zhang X."/>
            <person name="Sun L."/>
            <person name="Yuan J."/>
            <person name="Sun Y."/>
            <person name="Gao Y."/>
            <person name="Zhang L."/>
            <person name="Li S."/>
            <person name="Dai H."/>
            <person name="Hamel J.F."/>
            <person name="Liu C."/>
            <person name="Yu Y."/>
            <person name="Liu S."/>
            <person name="Lin W."/>
            <person name="Guo K."/>
            <person name="Jin S."/>
            <person name="Xu P."/>
            <person name="Storey K.B."/>
            <person name="Huan P."/>
            <person name="Zhang T."/>
            <person name="Zhou Y."/>
            <person name="Zhang J."/>
            <person name="Lin C."/>
            <person name="Li X."/>
            <person name="Xing L."/>
            <person name="Huo D."/>
            <person name="Sun M."/>
            <person name="Wang L."/>
            <person name="Mercier A."/>
            <person name="Li F."/>
            <person name="Yang H."/>
            <person name="Xiang J."/>
        </authorList>
    </citation>
    <scope>NUCLEOTIDE SEQUENCE [LARGE SCALE GENOMIC DNA]</scope>
    <source>
        <strain evidence="3">Shaxun</strain>
        <tissue evidence="3">Muscle</tissue>
    </source>
</reference>
<evidence type="ECO:0000259" key="2">
    <source>
        <dbReference type="PROSITE" id="PS51544"/>
    </source>
</evidence>
<dbReference type="InterPro" id="IPR029071">
    <property type="entry name" value="Ubiquitin-like_domsf"/>
</dbReference>
<dbReference type="SUPFAM" id="SSF54236">
    <property type="entry name" value="Ubiquitin-like"/>
    <property type="match status" value="1"/>
</dbReference>
<dbReference type="SMART" id="SM00143">
    <property type="entry name" value="PI3K_p85B"/>
    <property type="match status" value="1"/>
</dbReference>
<evidence type="ECO:0000313" key="3">
    <source>
        <dbReference type="EMBL" id="PIK40149.1"/>
    </source>
</evidence>
<name>A0A2G8JWQ9_STIJA</name>
<accession>A0A2G8JWQ9</accession>
<dbReference type="GO" id="GO:0016301">
    <property type="term" value="F:kinase activity"/>
    <property type="evidence" value="ECO:0007669"/>
    <property type="project" value="UniProtKB-KW"/>
</dbReference>
<keyword evidence="3" id="KW-0418">Kinase</keyword>
<protein>
    <submittedName>
        <fullName evidence="3">Phosphatidylinositol 4,5-bisphosphate 3-kinase catalytic subunit beta isoform</fullName>
    </submittedName>
</protein>
<dbReference type="EMBL" id="MRZV01001158">
    <property type="protein sequence ID" value="PIK40149.1"/>
    <property type="molecule type" value="Genomic_DNA"/>
</dbReference>
<comment type="caution">
    <text evidence="3">The sequence shown here is derived from an EMBL/GenBank/DDBJ whole genome shotgun (WGS) entry which is preliminary data.</text>
</comment>
<dbReference type="Gene3D" id="3.10.20.90">
    <property type="entry name" value="Phosphatidylinositol 3-kinase Catalytic Subunit, Chain A, domain 1"/>
    <property type="match status" value="2"/>
</dbReference>
<dbReference type="Pfam" id="PF02192">
    <property type="entry name" value="PI3K_p85B"/>
    <property type="match status" value="1"/>
</dbReference>
<dbReference type="AlphaFoldDB" id="A0A2G8JWQ9"/>
<keyword evidence="4" id="KW-1185">Reference proteome</keyword>
<dbReference type="PROSITE" id="PS51544">
    <property type="entry name" value="PI3K_ABD"/>
    <property type="match status" value="1"/>
</dbReference>
<gene>
    <name evidence="3" type="ORF">BSL78_23003</name>
</gene>
<proteinExistence type="inferred from homology"/>
<feature type="domain" description="PI3K-ABD" evidence="2">
    <location>
        <begin position="86"/>
        <end position="175"/>
    </location>
</feature>
<evidence type="ECO:0000313" key="4">
    <source>
        <dbReference type="Proteomes" id="UP000230750"/>
    </source>
</evidence>
<dbReference type="InterPro" id="IPR003113">
    <property type="entry name" value="PI3K_ABD"/>
</dbReference>
<comment type="similarity">
    <text evidence="1">Belongs to the PI3/PI4-kinase family.</text>
</comment>
<dbReference type="OrthoDB" id="67688at2759"/>
<evidence type="ECO:0000256" key="1">
    <source>
        <dbReference type="PROSITE-ProRule" id="PRU00877"/>
    </source>
</evidence>
<organism evidence="3 4">
    <name type="scientific">Stichopus japonicus</name>
    <name type="common">Sea cucumber</name>
    <dbReference type="NCBI Taxonomy" id="307972"/>
    <lineage>
        <taxon>Eukaryota</taxon>
        <taxon>Metazoa</taxon>
        <taxon>Echinodermata</taxon>
        <taxon>Eleutherozoa</taxon>
        <taxon>Echinozoa</taxon>
        <taxon>Holothuroidea</taxon>
        <taxon>Aspidochirotacea</taxon>
        <taxon>Aspidochirotida</taxon>
        <taxon>Stichopodidae</taxon>
        <taxon>Apostichopus</taxon>
    </lineage>
</organism>
<keyword evidence="3" id="KW-0808">Transferase</keyword>